<dbReference type="GeneID" id="92097515"/>
<protein>
    <submittedName>
        <fullName evidence="1">Uncharacterized protein</fullName>
    </submittedName>
</protein>
<organism evidence="1 2">
    <name type="scientific">Apiospora phragmitis</name>
    <dbReference type="NCBI Taxonomy" id="2905665"/>
    <lineage>
        <taxon>Eukaryota</taxon>
        <taxon>Fungi</taxon>
        <taxon>Dikarya</taxon>
        <taxon>Ascomycota</taxon>
        <taxon>Pezizomycotina</taxon>
        <taxon>Sordariomycetes</taxon>
        <taxon>Xylariomycetidae</taxon>
        <taxon>Amphisphaeriales</taxon>
        <taxon>Apiosporaceae</taxon>
        <taxon>Apiospora</taxon>
    </lineage>
</organism>
<reference evidence="1 2" key="1">
    <citation type="submission" date="2023-01" db="EMBL/GenBank/DDBJ databases">
        <title>Analysis of 21 Apiospora genomes using comparative genomics revels a genus with tremendous synthesis potential of carbohydrate active enzymes and secondary metabolites.</title>
        <authorList>
            <person name="Sorensen T."/>
        </authorList>
    </citation>
    <scope>NUCLEOTIDE SEQUENCE [LARGE SCALE GENOMIC DNA]</scope>
    <source>
        <strain evidence="1 2">CBS 135458</strain>
    </source>
</reference>
<sequence length="75" mass="8037">MACALATHYAGQALLDGFSIFAGKDPSNGFVNLGIQQRSKRRKVALGGELDILDRANTASRNLISVHAYELTSSE</sequence>
<proteinExistence type="predicted"/>
<evidence type="ECO:0000313" key="2">
    <source>
        <dbReference type="Proteomes" id="UP001480595"/>
    </source>
</evidence>
<dbReference type="Proteomes" id="UP001480595">
    <property type="component" value="Unassembled WGS sequence"/>
</dbReference>
<comment type="caution">
    <text evidence="1">The sequence shown here is derived from an EMBL/GenBank/DDBJ whole genome shotgun (WGS) entry which is preliminary data.</text>
</comment>
<gene>
    <name evidence="1" type="ORF">PG994_013043</name>
</gene>
<evidence type="ECO:0000313" key="1">
    <source>
        <dbReference type="EMBL" id="KAK8042560.1"/>
    </source>
</evidence>
<dbReference type="EMBL" id="JAQQWL010000013">
    <property type="protein sequence ID" value="KAK8042560.1"/>
    <property type="molecule type" value="Genomic_DNA"/>
</dbReference>
<keyword evidence="2" id="KW-1185">Reference proteome</keyword>
<name>A0ABR1T979_9PEZI</name>
<dbReference type="RefSeq" id="XP_066709413.1">
    <property type="nucleotide sequence ID" value="XM_066864452.1"/>
</dbReference>
<accession>A0ABR1T979</accession>